<dbReference type="InParanoid" id="A0A0V0QFQ0"/>
<evidence type="ECO:0000313" key="5">
    <source>
        <dbReference type="Proteomes" id="UP000054937"/>
    </source>
</evidence>
<dbReference type="GO" id="GO:0035725">
    <property type="term" value="P:sodium ion transmembrane transport"/>
    <property type="evidence" value="ECO:0007669"/>
    <property type="project" value="TreeGrafter"/>
</dbReference>
<evidence type="ECO:0000256" key="2">
    <source>
        <dbReference type="SAM" id="Phobius"/>
    </source>
</evidence>
<feature type="transmembrane region" description="Helical" evidence="2">
    <location>
        <begin position="20"/>
        <end position="43"/>
    </location>
</feature>
<dbReference type="OrthoDB" id="292483at2759"/>
<feature type="compositionally biased region" description="Basic residues" evidence="1">
    <location>
        <begin position="680"/>
        <end position="690"/>
    </location>
</feature>
<dbReference type="Gene3D" id="1.10.287.630">
    <property type="entry name" value="Helix hairpin bin"/>
    <property type="match status" value="1"/>
</dbReference>
<dbReference type="GO" id="GO:0098855">
    <property type="term" value="C:HCN channel complex"/>
    <property type="evidence" value="ECO:0007669"/>
    <property type="project" value="TreeGrafter"/>
</dbReference>
<feature type="compositionally biased region" description="Basic and acidic residues" evidence="1">
    <location>
        <begin position="691"/>
        <end position="713"/>
    </location>
</feature>
<feature type="compositionally biased region" description="Polar residues" evidence="1">
    <location>
        <begin position="557"/>
        <end position="567"/>
    </location>
</feature>
<dbReference type="Pfam" id="PF00027">
    <property type="entry name" value="cNMP_binding"/>
    <property type="match status" value="1"/>
</dbReference>
<dbReference type="EMBL" id="LDAU01000179">
    <property type="protein sequence ID" value="KRX01043.1"/>
    <property type="molecule type" value="Genomic_DNA"/>
</dbReference>
<dbReference type="SMART" id="SM00100">
    <property type="entry name" value="cNMP"/>
    <property type="match status" value="1"/>
</dbReference>
<protein>
    <submittedName>
        <fullName evidence="4">Cyclic nucleotide-binding protein</fullName>
    </submittedName>
</protein>
<sequence>MVQFKDCILQAGNAEGANWWPLALLIVQLTILGHFIALFYYGIALLQIEWWDESQTWVQERGYYNGHWLDAYLDACYWSFQTMISNFLYQPTTRTDTLYSVVVIMCMTGIFSYVLNTIGMILEKIDRKNKKFTEDKQASNIFMKKKRIPPALRERVVLYIEHVHKQQKENNNGEEQRVLENLSEQLRNEIKLHINQKNIEKFTHIYRNFSQQVLQESKLHITEQLYSSGDIIFNQGDQDVKEKANIQIYVILKGKIELFNIDSENKQYILGEKQQNEVFGEYEFFTGQKRQCSAKCLESSTILSISRVKFLEILQKKPQDKELYCSIKDQLLMQDHPNLEIFKCILCGQVGHNFDVCPTVHLLVNKLSVINLSKHYHRQIKRLEYERFLYKAHHAYLDRQDIEQAVNDIFTMGDMTNELALEYQQDLMNNFQDNQRRASYLASTGFQQTQSQKQFQDDDILKNPYEFNMKNSISKRRSSILNRIMQPIQNPMASGNIIYEEDKNTLNQQSEAEYLSFLQNSRMIKDLNTPSVKSQRRLSKFNNINKQKNPLSGVFESGNQKNKQSDGGQHYSLSIEDDIPMGLSKQHNANQNQSQQQFDFMNQSVFKQRQNEKDYKRNGHTILKRESSKVGAGFFMNSQFMKEIINESNNTKNDKHPISGLSNNDVNSNANHNNTETHNKTHILNKKSNKKNIESSKKQQEDTFKYSRDKEENEQQIIDYQDSIDNQNTNRNLNYEQKTSQKS</sequence>
<accession>A0A0V0QFQ0</accession>
<dbReference type="SUPFAM" id="SSF81324">
    <property type="entry name" value="Voltage-gated potassium channels"/>
    <property type="match status" value="1"/>
</dbReference>
<evidence type="ECO:0000256" key="1">
    <source>
        <dbReference type="SAM" id="MobiDB-lite"/>
    </source>
</evidence>
<keyword evidence="5" id="KW-1185">Reference proteome</keyword>
<organism evidence="4 5">
    <name type="scientific">Pseudocohnilembus persalinus</name>
    <name type="common">Ciliate</name>
    <dbReference type="NCBI Taxonomy" id="266149"/>
    <lineage>
        <taxon>Eukaryota</taxon>
        <taxon>Sar</taxon>
        <taxon>Alveolata</taxon>
        <taxon>Ciliophora</taxon>
        <taxon>Intramacronucleata</taxon>
        <taxon>Oligohymenophorea</taxon>
        <taxon>Scuticociliatia</taxon>
        <taxon>Philasterida</taxon>
        <taxon>Pseudocohnilembidae</taxon>
        <taxon>Pseudocohnilembus</taxon>
    </lineage>
</organism>
<dbReference type="CDD" id="cd00038">
    <property type="entry name" value="CAP_ED"/>
    <property type="match status" value="1"/>
</dbReference>
<gene>
    <name evidence="4" type="ORF">PPERSA_00791</name>
</gene>
<feature type="region of interest" description="Disordered" evidence="1">
    <location>
        <begin position="649"/>
        <end position="743"/>
    </location>
</feature>
<evidence type="ECO:0000313" key="4">
    <source>
        <dbReference type="EMBL" id="KRX01043.1"/>
    </source>
</evidence>
<comment type="caution">
    <text evidence="4">The sequence shown here is derived from an EMBL/GenBank/DDBJ whole genome shotgun (WGS) entry which is preliminary data.</text>
</comment>
<dbReference type="SUPFAM" id="SSF51206">
    <property type="entry name" value="cAMP-binding domain-like"/>
    <property type="match status" value="1"/>
</dbReference>
<proteinExistence type="predicted"/>
<dbReference type="GO" id="GO:0003254">
    <property type="term" value="P:regulation of membrane depolarization"/>
    <property type="evidence" value="ECO:0007669"/>
    <property type="project" value="TreeGrafter"/>
</dbReference>
<dbReference type="Proteomes" id="UP000054937">
    <property type="component" value="Unassembled WGS sequence"/>
</dbReference>
<dbReference type="Gene3D" id="2.60.120.10">
    <property type="entry name" value="Jelly Rolls"/>
    <property type="match status" value="1"/>
</dbReference>
<keyword evidence="2" id="KW-1133">Transmembrane helix</keyword>
<dbReference type="InterPro" id="IPR000595">
    <property type="entry name" value="cNMP-bd_dom"/>
</dbReference>
<evidence type="ECO:0000259" key="3">
    <source>
        <dbReference type="PROSITE" id="PS50042"/>
    </source>
</evidence>
<feature type="compositionally biased region" description="Low complexity" evidence="1">
    <location>
        <begin position="663"/>
        <end position="676"/>
    </location>
</feature>
<feature type="region of interest" description="Disordered" evidence="1">
    <location>
        <begin position="546"/>
        <end position="574"/>
    </location>
</feature>
<dbReference type="InterPro" id="IPR018490">
    <property type="entry name" value="cNMP-bd_dom_sf"/>
</dbReference>
<dbReference type="PROSITE" id="PS50042">
    <property type="entry name" value="CNMP_BINDING_3"/>
    <property type="match status" value="1"/>
</dbReference>
<dbReference type="Gene3D" id="1.10.287.70">
    <property type="match status" value="1"/>
</dbReference>
<dbReference type="GO" id="GO:0005249">
    <property type="term" value="F:voltage-gated potassium channel activity"/>
    <property type="evidence" value="ECO:0007669"/>
    <property type="project" value="TreeGrafter"/>
</dbReference>
<dbReference type="PANTHER" id="PTHR45689:SF5">
    <property type="entry name" value="I[[H]] CHANNEL, ISOFORM E"/>
    <property type="match status" value="1"/>
</dbReference>
<dbReference type="PANTHER" id="PTHR45689">
    <property type="entry name" value="I[[H]] CHANNEL, ISOFORM E"/>
    <property type="match status" value="1"/>
</dbReference>
<dbReference type="InterPro" id="IPR051413">
    <property type="entry name" value="K/Na_HCN_channel"/>
</dbReference>
<dbReference type="AlphaFoldDB" id="A0A0V0QFQ0"/>
<keyword evidence="2" id="KW-0472">Membrane</keyword>
<dbReference type="InterPro" id="IPR014710">
    <property type="entry name" value="RmlC-like_jellyroll"/>
</dbReference>
<feature type="compositionally biased region" description="Polar residues" evidence="1">
    <location>
        <begin position="715"/>
        <end position="743"/>
    </location>
</feature>
<feature type="domain" description="Cyclic nucleotide-binding" evidence="3">
    <location>
        <begin position="205"/>
        <end position="314"/>
    </location>
</feature>
<reference evidence="4 5" key="1">
    <citation type="journal article" date="2015" name="Sci. Rep.">
        <title>Genome of the facultative scuticociliatosis pathogen Pseudocohnilembus persalinus provides insight into its virulence through horizontal gene transfer.</title>
        <authorList>
            <person name="Xiong J."/>
            <person name="Wang G."/>
            <person name="Cheng J."/>
            <person name="Tian M."/>
            <person name="Pan X."/>
            <person name="Warren A."/>
            <person name="Jiang C."/>
            <person name="Yuan D."/>
            <person name="Miao W."/>
        </authorList>
    </citation>
    <scope>NUCLEOTIDE SEQUENCE [LARGE SCALE GENOMIC DNA]</scope>
    <source>
        <strain evidence="4">36N120E</strain>
    </source>
</reference>
<name>A0A0V0QFQ0_PSEPJ</name>
<feature type="transmembrane region" description="Helical" evidence="2">
    <location>
        <begin position="98"/>
        <end position="122"/>
    </location>
</feature>
<keyword evidence="2" id="KW-0812">Transmembrane</keyword>